<accession>A0A9W9KSM6</accession>
<dbReference type="Proteomes" id="UP001149165">
    <property type="component" value="Unassembled WGS sequence"/>
</dbReference>
<keyword evidence="3" id="KW-1185">Reference proteome</keyword>
<name>A0A9W9KSM6_9EURO</name>
<gene>
    <name evidence="2" type="ORF">N7456_000779</name>
</gene>
<reference evidence="2" key="2">
    <citation type="journal article" date="2023" name="IMA Fungus">
        <title>Comparative genomic study of the Penicillium genus elucidates a diverse pangenome and 15 lateral gene transfer events.</title>
        <authorList>
            <person name="Petersen C."/>
            <person name="Sorensen T."/>
            <person name="Nielsen M.R."/>
            <person name="Sondergaard T.E."/>
            <person name="Sorensen J.L."/>
            <person name="Fitzpatrick D.A."/>
            <person name="Frisvad J.C."/>
            <person name="Nielsen K.L."/>
        </authorList>
    </citation>
    <scope>NUCLEOTIDE SEQUENCE</scope>
    <source>
        <strain evidence="2">IBT 30069</strain>
    </source>
</reference>
<reference evidence="2" key="1">
    <citation type="submission" date="2022-11" db="EMBL/GenBank/DDBJ databases">
        <authorList>
            <person name="Petersen C."/>
        </authorList>
    </citation>
    <scope>NUCLEOTIDE SEQUENCE</scope>
    <source>
        <strain evidence="2">IBT 30069</strain>
    </source>
</reference>
<protein>
    <submittedName>
        <fullName evidence="2">CAZyme family GT25</fullName>
    </submittedName>
</protein>
<evidence type="ECO:0000313" key="3">
    <source>
        <dbReference type="Proteomes" id="UP001149165"/>
    </source>
</evidence>
<organism evidence="2 3">
    <name type="scientific">Penicillium angulare</name>
    <dbReference type="NCBI Taxonomy" id="116970"/>
    <lineage>
        <taxon>Eukaryota</taxon>
        <taxon>Fungi</taxon>
        <taxon>Dikarya</taxon>
        <taxon>Ascomycota</taxon>
        <taxon>Pezizomycotina</taxon>
        <taxon>Eurotiomycetes</taxon>
        <taxon>Eurotiomycetidae</taxon>
        <taxon>Eurotiales</taxon>
        <taxon>Aspergillaceae</taxon>
        <taxon>Penicillium</taxon>
    </lineage>
</organism>
<keyword evidence="1" id="KW-1133">Transmembrane helix</keyword>
<dbReference type="CDD" id="cd06532">
    <property type="entry name" value="Glyco_transf_25"/>
    <property type="match status" value="1"/>
</dbReference>
<dbReference type="EMBL" id="JAPQKH010000001">
    <property type="protein sequence ID" value="KAJ5116431.1"/>
    <property type="molecule type" value="Genomic_DNA"/>
</dbReference>
<keyword evidence="1" id="KW-0812">Transmembrane</keyword>
<keyword evidence="1" id="KW-0472">Membrane</keyword>
<proteinExistence type="predicted"/>
<dbReference type="AlphaFoldDB" id="A0A9W9KSM6"/>
<comment type="caution">
    <text evidence="2">The sequence shown here is derived from an EMBL/GenBank/DDBJ whole genome shotgun (WGS) entry which is preliminary data.</text>
</comment>
<dbReference type="OrthoDB" id="47375at2759"/>
<dbReference type="InterPro" id="IPR002654">
    <property type="entry name" value="Glyco_trans_25"/>
</dbReference>
<evidence type="ECO:0000313" key="2">
    <source>
        <dbReference type="EMBL" id="KAJ5116431.1"/>
    </source>
</evidence>
<feature type="transmembrane region" description="Helical" evidence="1">
    <location>
        <begin position="12"/>
        <end position="31"/>
    </location>
</feature>
<evidence type="ECO:0000256" key="1">
    <source>
        <dbReference type="SAM" id="Phobius"/>
    </source>
</evidence>
<sequence length="394" mass="43778">MIKPSLRAQSVQFMLFITGGAFLIWTLWSIYDTAQNHHRAQRVQNSYSSVRNDTLGFEKVFAINLPSRPDKKDNIILGSSVSGFRVDWIEGVDPGDISPKSFPYNWNHAHLLTEYARRRAHLNAIQRIIEKRLGSAVIMEDDTDWDILIKTQLQNFAVALGGLQGSLNAEPASPYGDNWDILWLGHCGVQCKAQDPSYLTQNDPTVPASRHFLPYLRDKPPIERPENGRLTCTARDIACGSFYAVSYRGAQKILAALSVSPLGLAEDIDIGGQIDVSLGRLCGHGYLQCYATYPAITGKYRAAGVAGKASDVHNGTGEAKGFATWGVMYSVMLNIQRIVTGDTAMRATWQDAPVPEISLSEVKSQEEEMARLREMTVYQGMLSYSANENRREEI</sequence>